<feature type="domain" description="EGF-like" evidence="6">
    <location>
        <begin position="262"/>
        <end position="299"/>
    </location>
</feature>
<evidence type="ECO:0000256" key="3">
    <source>
        <dbReference type="ARBA" id="ARBA00023157"/>
    </source>
</evidence>
<dbReference type="OrthoDB" id="6051224at2759"/>
<organism evidence="8 9">
    <name type="scientific">Mytilus edulis</name>
    <name type="common">Blue mussel</name>
    <dbReference type="NCBI Taxonomy" id="6550"/>
    <lineage>
        <taxon>Eukaryota</taxon>
        <taxon>Metazoa</taxon>
        <taxon>Spiralia</taxon>
        <taxon>Lophotrochozoa</taxon>
        <taxon>Mollusca</taxon>
        <taxon>Bivalvia</taxon>
        <taxon>Autobranchia</taxon>
        <taxon>Pteriomorphia</taxon>
        <taxon>Mytilida</taxon>
        <taxon>Mytiloidea</taxon>
        <taxon>Mytilidae</taxon>
        <taxon>Mytilinae</taxon>
        <taxon>Mytilus</taxon>
    </lineage>
</organism>
<name>A0A8S3R201_MYTED</name>
<evidence type="ECO:0000256" key="5">
    <source>
        <dbReference type="SAM" id="MobiDB-lite"/>
    </source>
</evidence>
<evidence type="ECO:0000313" key="9">
    <source>
        <dbReference type="Proteomes" id="UP000683360"/>
    </source>
</evidence>
<dbReference type="Gene3D" id="3.10.100.10">
    <property type="entry name" value="Mannose-Binding Protein A, subunit A"/>
    <property type="match status" value="1"/>
</dbReference>
<protein>
    <submittedName>
        <fullName evidence="8">Uncharacterized protein</fullName>
    </submittedName>
</protein>
<feature type="disulfide bond" evidence="4">
    <location>
        <begin position="250"/>
        <end position="259"/>
    </location>
</feature>
<reference evidence="8" key="1">
    <citation type="submission" date="2021-03" db="EMBL/GenBank/DDBJ databases">
        <authorList>
            <person name="Bekaert M."/>
        </authorList>
    </citation>
    <scope>NUCLEOTIDE SEQUENCE</scope>
</reference>
<dbReference type="InterPro" id="IPR001304">
    <property type="entry name" value="C-type_lectin-like"/>
</dbReference>
<evidence type="ECO:0000313" key="8">
    <source>
        <dbReference type="EMBL" id="CAG2201120.1"/>
    </source>
</evidence>
<dbReference type="SMART" id="SM00034">
    <property type="entry name" value="CLECT"/>
    <property type="match status" value="1"/>
</dbReference>
<dbReference type="Proteomes" id="UP000683360">
    <property type="component" value="Unassembled WGS sequence"/>
</dbReference>
<comment type="caution">
    <text evidence="8">The sequence shown here is derived from an EMBL/GenBank/DDBJ whole genome shotgun (WGS) entry which is preliminary data.</text>
</comment>
<keyword evidence="2" id="KW-0677">Repeat</keyword>
<dbReference type="SMART" id="SM00181">
    <property type="entry name" value="EGF"/>
    <property type="match status" value="3"/>
</dbReference>
<evidence type="ECO:0000256" key="1">
    <source>
        <dbReference type="ARBA" id="ARBA00022536"/>
    </source>
</evidence>
<keyword evidence="3 4" id="KW-1015">Disulfide bond</keyword>
<dbReference type="Gene3D" id="2.10.25.10">
    <property type="entry name" value="Laminin"/>
    <property type="match status" value="2"/>
</dbReference>
<dbReference type="Pfam" id="PF00059">
    <property type="entry name" value="Lectin_C"/>
    <property type="match status" value="1"/>
</dbReference>
<feature type="compositionally biased region" description="Basic residues" evidence="5">
    <location>
        <begin position="103"/>
        <end position="117"/>
    </location>
</feature>
<dbReference type="SUPFAM" id="SSF57196">
    <property type="entry name" value="EGF/Laminin"/>
    <property type="match status" value="1"/>
</dbReference>
<gene>
    <name evidence="8" type="ORF">MEDL_15751</name>
</gene>
<dbReference type="PANTHER" id="PTHR24049">
    <property type="entry name" value="CRUMBS FAMILY MEMBER"/>
    <property type="match status" value="1"/>
</dbReference>
<dbReference type="InterPro" id="IPR051022">
    <property type="entry name" value="Notch_Cell-Fate_Det"/>
</dbReference>
<dbReference type="CDD" id="cd22823">
    <property type="entry name" value="Gal_Rha_Lectin"/>
    <property type="match status" value="1"/>
</dbReference>
<dbReference type="AlphaFoldDB" id="A0A8S3R201"/>
<feature type="region of interest" description="Disordered" evidence="5">
    <location>
        <begin position="99"/>
        <end position="122"/>
    </location>
</feature>
<keyword evidence="1 4" id="KW-0245">EGF-like domain</keyword>
<dbReference type="CDD" id="cd00054">
    <property type="entry name" value="EGF_CA"/>
    <property type="match status" value="1"/>
</dbReference>
<dbReference type="SUPFAM" id="SSF56436">
    <property type="entry name" value="C-type lectin-like"/>
    <property type="match status" value="1"/>
</dbReference>
<evidence type="ECO:0000259" key="7">
    <source>
        <dbReference type="PROSITE" id="PS50041"/>
    </source>
</evidence>
<dbReference type="CDD" id="cd00037">
    <property type="entry name" value="CLECT"/>
    <property type="match status" value="1"/>
</dbReference>
<dbReference type="Pfam" id="PF00008">
    <property type="entry name" value="EGF"/>
    <property type="match status" value="1"/>
</dbReference>
<feature type="domain" description="EGF-like" evidence="6">
    <location>
        <begin position="221"/>
        <end position="260"/>
    </location>
</feature>
<dbReference type="InterPro" id="IPR043159">
    <property type="entry name" value="Lectin_gal-bd_sf"/>
</dbReference>
<feature type="disulfide bond" evidence="4">
    <location>
        <begin position="289"/>
        <end position="298"/>
    </location>
</feature>
<dbReference type="PROSITE" id="PS00022">
    <property type="entry name" value="EGF_1"/>
    <property type="match status" value="2"/>
</dbReference>
<dbReference type="Gene3D" id="2.60.120.740">
    <property type="match status" value="1"/>
</dbReference>
<dbReference type="InterPro" id="IPR016186">
    <property type="entry name" value="C-type_lectin-like/link_sf"/>
</dbReference>
<comment type="caution">
    <text evidence="4">Lacks conserved residue(s) required for the propagation of feature annotation.</text>
</comment>
<dbReference type="PROSITE" id="PS50026">
    <property type="entry name" value="EGF_3"/>
    <property type="match status" value="2"/>
</dbReference>
<dbReference type="PROSITE" id="PS01186">
    <property type="entry name" value="EGF_2"/>
    <property type="match status" value="1"/>
</dbReference>
<dbReference type="PANTHER" id="PTHR24049:SF29">
    <property type="entry name" value="EGF-LIKE DOMAIN-CONTAINING PROTEIN"/>
    <property type="match status" value="1"/>
</dbReference>
<feature type="domain" description="C-type lectin" evidence="7">
    <location>
        <begin position="319"/>
        <end position="429"/>
    </location>
</feature>
<proteinExistence type="predicted"/>
<dbReference type="PROSITE" id="PS50041">
    <property type="entry name" value="C_TYPE_LECTIN_2"/>
    <property type="match status" value="1"/>
</dbReference>
<evidence type="ECO:0000256" key="2">
    <source>
        <dbReference type="ARBA" id="ARBA00022737"/>
    </source>
</evidence>
<dbReference type="Pfam" id="PF02140">
    <property type="entry name" value="SUEL_Lectin"/>
    <property type="match status" value="1"/>
</dbReference>
<sequence>MENREGAIQMHKFNRNSQRKYIQQYLNTSNKESYDFSFKKFECNNVLVSNLARQQRLLERHHGDSGSKEDDVFDDNEVVTITCGEGEVIQVIDANYGSQAKPRQPKKYHKYGKGRKGGKNENVECSDPQSIVKVKDECNGRQACEFTVSDLFNEDDCINEEMLATRSGSRSGNDNQLRLDYKCIPHPCLHYYCEGICVLVDQIDLTPQCNCVNEWKGTHCDDNPCDADPSPCPEKSTCSINGDGSASCCCDEGFTGDQCDVLVDACTVNPCQNGGQCSLDSQGLPECTCVSPFEGTFCDVDCDWPMGSCPTGFTEIPAGSRNCYYTCDTETGWLGAVFECRAKNAQLWEPNTPTELTDVGQFLDGIAGRYWTGASDQTSEGTPTFELGSLGALTLSADSNGVNSDCVAYEPGDELIYRTCHTQRKCVCEIQV</sequence>
<dbReference type="InterPro" id="IPR000922">
    <property type="entry name" value="Lectin_gal-bd_dom"/>
</dbReference>
<dbReference type="InterPro" id="IPR016187">
    <property type="entry name" value="CTDL_fold"/>
</dbReference>
<evidence type="ECO:0000256" key="4">
    <source>
        <dbReference type="PROSITE-ProRule" id="PRU00076"/>
    </source>
</evidence>
<keyword evidence="9" id="KW-1185">Reference proteome</keyword>
<dbReference type="EMBL" id="CAJPWZ010000832">
    <property type="protein sequence ID" value="CAG2201120.1"/>
    <property type="molecule type" value="Genomic_DNA"/>
</dbReference>
<evidence type="ECO:0000259" key="6">
    <source>
        <dbReference type="PROSITE" id="PS50026"/>
    </source>
</evidence>
<accession>A0A8S3R201</accession>
<dbReference type="GO" id="GO:0030246">
    <property type="term" value="F:carbohydrate binding"/>
    <property type="evidence" value="ECO:0007669"/>
    <property type="project" value="InterPro"/>
</dbReference>
<dbReference type="InterPro" id="IPR000742">
    <property type="entry name" value="EGF"/>
</dbReference>